<dbReference type="Proteomes" id="UP000308600">
    <property type="component" value="Unassembled WGS sequence"/>
</dbReference>
<proteinExistence type="predicted"/>
<gene>
    <name evidence="1" type="ORF">BDN72DRAFT_213988</name>
</gene>
<reference evidence="1 2" key="1">
    <citation type="journal article" date="2019" name="Nat. Ecol. Evol.">
        <title>Megaphylogeny resolves global patterns of mushroom evolution.</title>
        <authorList>
            <person name="Varga T."/>
            <person name="Krizsan K."/>
            <person name="Foldi C."/>
            <person name="Dima B."/>
            <person name="Sanchez-Garcia M."/>
            <person name="Sanchez-Ramirez S."/>
            <person name="Szollosi G.J."/>
            <person name="Szarkandi J.G."/>
            <person name="Papp V."/>
            <person name="Albert L."/>
            <person name="Andreopoulos W."/>
            <person name="Angelini C."/>
            <person name="Antonin V."/>
            <person name="Barry K.W."/>
            <person name="Bougher N.L."/>
            <person name="Buchanan P."/>
            <person name="Buyck B."/>
            <person name="Bense V."/>
            <person name="Catcheside P."/>
            <person name="Chovatia M."/>
            <person name="Cooper J."/>
            <person name="Damon W."/>
            <person name="Desjardin D."/>
            <person name="Finy P."/>
            <person name="Geml J."/>
            <person name="Haridas S."/>
            <person name="Hughes K."/>
            <person name="Justo A."/>
            <person name="Karasinski D."/>
            <person name="Kautmanova I."/>
            <person name="Kiss B."/>
            <person name="Kocsube S."/>
            <person name="Kotiranta H."/>
            <person name="LaButti K.M."/>
            <person name="Lechner B.E."/>
            <person name="Liimatainen K."/>
            <person name="Lipzen A."/>
            <person name="Lukacs Z."/>
            <person name="Mihaltcheva S."/>
            <person name="Morgado L.N."/>
            <person name="Niskanen T."/>
            <person name="Noordeloos M.E."/>
            <person name="Ohm R.A."/>
            <person name="Ortiz-Santana B."/>
            <person name="Ovrebo C."/>
            <person name="Racz N."/>
            <person name="Riley R."/>
            <person name="Savchenko A."/>
            <person name="Shiryaev A."/>
            <person name="Soop K."/>
            <person name="Spirin V."/>
            <person name="Szebenyi C."/>
            <person name="Tomsovsky M."/>
            <person name="Tulloss R.E."/>
            <person name="Uehling J."/>
            <person name="Grigoriev I.V."/>
            <person name="Vagvolgyi C."/>
            <person name="Papp T."/>
            <person name="Martin F.M."/>
            <person name="Miettinen O."/>
            <person name="Hibbett D.S."/>
            <person name="Nagy L.G."/>
        </authorList>
    </citation>
    <scope>NUCLEOTIDE SEQUENCE [LARGE SCALE GENOMIC DNA]</scope>
    <source>
        <strain evidence="1 2">NL-1719</strain>
    </source>
</reference>
<keyword evidence="2" id="KW-1185">Reference proteome</keyword>
<evidence type="ECO:0000313" key="2">
    <source>
        <dbReference type="Proteomes" id="UP000308600"/>
    </source>
</evidence>
<sequence>MVQLTISAAAKLPLFARGFPIQVDVKPGATVADVKASIAAKFPEFYSERQKVTVKGERKALDDETKVLEVLEDKEKELQVKDLGPQLGWRTVFIIEYLGPILIHPLFYHLPQLFYGQDVQHSQLQTFVYAFVMLHFTKRELETIFVHRFSHGTMPASYVFRNSAHYWILSGLFLALDIYRPVYSATSPSIRGTIRENETFLWAMTGLWAFAEVSNFHTHLTLRSLRPAGSRVRNIPYGYGFNLVSCPNYFFETLGWFFVSVMTGSISVWLFVAVSLGIMTNWALQKHKNYRNEFGKEYPRNRKAIIPFII</sequence>
<accession>A0ACD3B6J6</accession>
<organism evidence="1 2">
    <name type="scientific">Pluteus cervinus</name>
    <dbReference type="NCBI Taxonomy" id="181527"/>
    <lineage>
        <taxon>Eukaryota</taxon>
        <taxon>Fungi</taxon>
        <taxon>Dikarya</taxon>
        <taxon>Basidiomycota</taxon>
        <taxon>Agaricomycotina</taxon>
        <taxon>Agaricomycetes</taxon>
        <taxon>Agaricomycetidae</taxon>
        <taxon>Agaricales</taxon>
        <taxon>Pluteineae</taxon>
        <taxon>Pluteaceae</taxon>
        <taxon>Pluteus</taxon>
    </lineage>
</organism>
<dbReference type="EMBL" id="ML208277">
    <property type="protein sequence ID" value="TFK73259.1"/>
    <property type="molecule type" value="Genomic_DNA"/>
</dbReference>
<evidence type="ECO:0000313" key="1">
    <source>
        <dbReference type="EMBL" id="TFK73259.1"/>
    </source>
</evidence>
<protein>
    <submittedName>
        <fullName evidence="1">Uncharacterized protein</fullName>
    </submittedName>
</protein>
<name>A0ACD3B6J6_9AGAR</name>